<dbReference type="SUPFAM" id="SSF48498">
    <property type="entry name" value="Tetracyclin repressor-like, C-terminal domain"/>
    <property type="match status" value="1"/>
</dbReference>
<dbReference type="GO" id="GO:0003700">
    <property type="term" value="F:DNA-binding transcription factor activity"/>
    <property type="evidence" value="ECO:0007669"/>
    <property type="project" value="TreeGrafter"/>
</dbReference>
<dbReference type="EMBL" id="BMMX01000018">
    <property type="protein sequence ID" value="GGL01140.1"/>
    <property type="molecule type" value="Genomic_DNA"/>
</dbReference>
<dbReference type="InterPro" id="IPR001647">
    <property type="entry name" value="HTH_TetR"/>
</dbReference>
<sequence>MAEDADPEPASRERVRARIVAVAADLLIQGGPGAVTTRAVTAAAGVQAPTIYRLFGDKAGLLDAVTEHGFATYLARKRPPKPGCDPVEALRAGWDLHIEFGLANPALYTLMYGHPRPGVTSPAAAAALDMLRAHVRSIATAGRLRLREEQAVQLLQASGSGTVLALLAVPQEQRDPHLSPLAREACIAAVTTGHTALPAPGVVGAATALRAELSSATALSEAERGVLAEWLDRIAAPTA</sequence>
<dbReference type="AlphaFoldDB" id="A0A8J3FQ76"/>
<feature type="DNA-binding region" description="H-T-H motif" evidence="2">
    <location>
        <begin position="36"/>
        <end position="55"/>
    </location>
</feature>
<dbReference type="PROSITE" id="PS50977">
    <property type="entry name" value="HTH_TETR_2"/>
    <property type="match status" value="1"/>
</dbReference>
<dbReference type="InterPro" id="IPR050109">
    <property type="entry name" value="HTH-type_TetR-like_transc_reg"/>
</dbReference>
<dbReference type="InterPro" id="IPR036271">
    <property type="entry name" value="Tet_transcr_reg_TetR-rel_C_sf"/>
</dbReference>
<dbReference type="PANTHER" id="PTHR30055">
    <property type="entry name" value="HTH-TYPE TRANSCRIPTIONAL REGULATOR RUTR"/>
    <property type="match status" value="1"/>
</dbReference>
<evidence type="ECO:0000256" key="1">
    <source>
        <dbReference type="ARBA" id="ARBA00023125"/>
    </source>
</evidence>
<keyword evidence="1 2" id="KW-0238">DNA-binding</keyword>
<comment type="caution">
    <text evidence="4">The sequence shown here is derived from an EMBL/GenBank/DDBJ whole genome shotgun (WGS) entry which is preliminary data.</text>
</comment>
<dbReference type="SUPFAM" id="SSF46689">
    <property type="entry name" value="Homeodomain-like"/>
    <property type="match status" value="1"/>
</dbReference>
<name>A0A8J3FQ76_9ACTN</name>
<proteinExistence type="predicted"/>
<evidence type="ECO:0000313" key="5">
    <source>
        <dbReference type="Proteomes" id="UP000656042"/>
    </source>
</evidence>
<dbReference type="Proteomes" id="UP000656042">
    <property type="component" value="Unassembled WGS sequence"/>
</dbReference>
<dbReference type="GO" id="GO:0000976">
    <property type="term" value="F:transcription cis-regulatory region binding"/>
    <property type="evidence" value="ECO:0007669"/>
    <property type="project" value="TreeGrafter"/>
</dbReference>
<feature type="domain" description="HTH tetR-type" evidence="3">
    <location>
        <begin position="13"/>
        <end position="73"/>
    </location>
</feature>
<dbReference type="Pfam" id="PF00440">
    <property type="entry name" value="TetR_N"/>
    <property type="match status" value="1"/>
</dbReference>
<keyword evidence="5" id="KW-1185">Reference proteome</keyword>
<reference evidence="4" key="1">
    <citation type="journal article" date="2014" name="Int. J. Syst. Evol. Microbiol.">
        <title>Complete genome sequence of Corynebacterium casei LMG S-19264T (=DSM 44701T), isolated from a smear-ripened cheese.</title>
        <authorList>
            <consortium name="US DOE Joint Genome Institute (JGI-PGF)"/>
            <person name="Walter F."/>
            <person name="Albersmeier A."/>
            <person name="Kalinowski J."/>
            <person name="Ruckert C."/>
        </authorList>
    </citation>
    <scope>NUCLEOTIDE SEQUENCE</scope>
    <source>
        <strain evidence="4">CGMCC 4.7299</strain>
    </source>
</reference>
<dbReference type="RefSeq" id="WP_189080732.1">
    <property type="nucleotide sequence ID" value="NZ_BMMX01000018.1"/>
</dbReference>
<dbReference type="InterPro" id="IPR009057">
    <property type="entry name" value="Homeodomain-like_sf"/>
</dbReference>
<accession>A0A8J3FQ76</accession>
<reference evidence="4" key="2">
    <citation type="submission" date="2020-09" db="EMBL/GenBank/DDBJ databases">
        <authorList>
            <person name="Sun Q."/>
            <person name="Zhou Y."/>
        </authorList>
    </citation>
    <scope>NUCLEOTIDE SEQUENCE</scope>
    <source>
        <strain evidence="4">CGMCC 4.7299</strain>
    </source>
</reference>
<dbReference type="PANTHER" id="PTHR30055:SF209">
    <property type="entry name" value="POSSIBLE TRANSCRIPTIONAL REGULATORY PROTEIN (PROBABLY TETR-FAMILY)"/>
    <property type="match status" value="1"/>
</dbReference>
<evidence type="ECO:0000313" key="4">
    <source>
        <dbReference type="EMBL" id="GGL01140.1"/>
    </source>
</evidence>
<organism evidence="4 5">
    <name type="scientific">Mangrovihabitans endophyticus</name>
    <dbReference type="NCBI Taxonomy" id="1751298"/>
    <lineage>
        <taxon>Bacteria</taxon>
        <taxon>Bacillati</taxon>
        <taxon>Actinomycetota</taxon>
        <taxon>Actinomycetes</taxon>
        <taxon>Micromonosporales</taxon>
        <taxon>Micromonosporaceae</taxon>
        <taxon>Mangrovihabitans</taxon>
    </lineage>
</organism>
<protein>
    <submittedName>
        <fullName evidence="4">TetR family transcriptional regulator</fullName>
    </submittedName>
</protein>
<gene>
    <name evidence="4" type="ORF">GCM10012284_39650</name>
</gene>
<evidence type="ECO:0000259" key="3">
    <source>
        <dbReference type="PROSITE" id="PS50977"/>
    </source>
</evidence>
<dbReference type="Gene3D" id="1.10.357.10">
    <property type="entry name" value="Tetracycline Repressor, domain 2"/>
    <property type="match status" value="1"/>
</dbReference>
<evidence type="ECO:0000256" key="2">
    <source>
        <dbReference type="PROSITE-ProRule" id="PRU00335"/>
    </source>
</evidence>